<organism evidence="1 2">
    <name type="scientific">Monilinia fructicola</name>
    <name type="common">Brown rot fungus</name>
    <name type="synonym">Ciboria fructicola</name>
    <dbReference type="NCBI Taxonomy" id="38448"/>
    <lineage>
        <taxon>Eukaryota</taxon>
        <taxon>Fungi</taxon>
        <taxon>Dikarya</taxon>
        <taxon>Ascomycota</taxon>
        <taxon>Pezizomycotina</taxon>
        <taxon>Leotiomycetes</taxon>
        <taxon>Helotiales</taxon>
        <taxon>Sclerotiniaceae</taxon>
        <taxon>Monilinia</taxon>
    </lineage>
</organism>
<sequence length="101" mass="11267">MLCRRDTFTKSTLKIKRYFNSVKMTQRGDSSVNIAHLVRRMVMGVGPETGDSPSGSVVGRINTKIRDELHERGIHSKNLLAGDLTLDLVLLKEICLIIFGP</sequence>
<dbReference type="EMBL" id="VICG01000002">
    <property type="protein sequence ID" value="KAA8575453.1"/>
    <property type="molecule type" value="Genomic_DNA"/>
</dbReference>
<dbReference type="AlphaFoldDB" id="A0A5M9K3W9"/>
<dbReference type="Proteomes" id="UP000322873">
    <property type="component" value="Unassembled WGS sequence"/>
</dbReference>
<protein>
    <submittedName>
        <fullName evidence="1">Uncharacterized protein</fullName>
    </submittedName>
</protein>
<name>A0A5M9K3W9_MONFR</name>
<comment type="caution">
    <text evidence="1">The sequence shown here is derived from an EMBL/GenBank/DDBJ whole genome shotgun (WGS) entry which is preliminary data.</text>
</comment>
<reference evidence="1 2" key="1">
    <citation type="submission" date="2019-06" db="EMBL/GenBank/DDBJ databases">
        <title>Genome Sequence of the Brown Rot Fungal Pathogen Monilinia fructicola.</title>
        <authorList>
            <person name="De Miccolis Angelini R.M."/>
            <person name="Landi L."/>
            <person name="Abate D."/>
            <person name="Pollastro S."/>
            <person name="Romanazzi G."/>
            <person name="Faretra F."/>
        </authorList>
    </citation>
    <scope>NUCLEOTIDE SEQUENCE [LARGE SCALE GENOMIC DNA]</scope>
    <source>
        <strain evidence="1 2">Mfrc123</strain>
    </source>
</reference>
<gene>
    <name evidence="1" type="ORF">EYC84_004610</name>
</gene>
<keyword evidence="2" id="KW-1185">Reference proteome</keyword>
<evidence type="ECO:0000313" key="2">
    <source>
        <dbReference type="Proteomes" id="UP000322873"/>
    </source>
</evidence>
<accession>A0A5M9K3W9</accession>
<proteinExistence type="predicted"/>
<evidence type="ECO:0000313" key="1">
    <source>
        <dbReference type="EMBL" id="KAA8575453.1"/>
    </source>
</evidence>